<organism evidence="3 4">
    <name type="scientific">Novosphingobium flavum</name>
    <dbReference type="NCBI Taxonomy" id="1778672"/>
    <lineage>
        <taxon>Bacteria</taxon>
        <taxon>Pseudomonadati</taxon>
        <taxon>Pseudomonadota</taxon>
        <taxon>Alphaproteobacteria</taxon>
        <taxon>Sphingomonadales</taxon>
        <taxon>Sphingomonadaceae</taxon>
        <taxon>Novosphingobium</taxon>
    </lineage>
</organism>
<evidence type="ECO:0000256" key="2">
    <source>
        <dbReference type="ARBA" id="ARBA00022526"/>
    </source>
</evidence>
<dbReference type="AlphaFoldDB" id="A0A7X1KLA4"/>
<proteinExistence type="inferred from homology"/>
<protein>
    <submittedName>
        <fullName evidence="3">Lactonase family protein</fullName>
    </submittedName>
</protein>
<name>A0A7X1KLA4_9SPHN</name>
<keyword evidence="2" id="KW-0313">Glucose metabolism</keyword>
<accession>A0A7X1KLA4</accession>
<dbReference type="Proteomes" id="UP000566813">
    <property type="component" value="Unassembled WGS sequence"/>
</dbReference>
<evidence type="ECO:0000256" key="1">
    <source>
        <dbReference type="ARBA" id="ARBA00005564"/>
    </source>
</evidence>
<dbReference type="GO" id="GO:0006006">
    <property type="term" value="P:glucose metabolic process"/>
    <property type="evidence" value="ECO:0007669"/>
    <property type="project" value="UniProtKB-KW"/>
</dbReference>
<comment type="similarity">
    <text evidence="1">Belongs to the cycloisomerase 2 family.</text>
</comment>
<dbReference type="InterPro" id="IPR050282">
    <property type="entry name" value="Cycloisomerase_2"/>
</dbReference>
<dbReference type="PANTHER" id="PTHR30344">
    <property type="entry name" value="6-PHOSPHOGLUCONOLACTONASE-RELATED"/>
    <property type="match status" value="1"/>
</dbReference>
<gene>
    <name evidence="3" type="ORF">H7F51_07530</name>
</gene>
<keyword evidence="2" id="KW-0119">Carbohydrate metabolism</keyword>
<dbReference type="PANTHER" id="PTHR30344:SF1">
    <property type="entry name" value="6-PHOSPHOGLUCONOLACTONASE"/>
    <property type="match status" value="1"/>
</dbReference>
<reference evidence="3 4" key="1">
    <citation type="submission" date="2020-08" db="EMBL/GenBank/DDBJ databases">
        <title>The genome sequence of type strain Novosphingobium flavum NBRC 111647.</title>
        <authorList>
            <person name="Liu Y."/>
        </authorList>
    </citation>
    <scope>NUCLEOTIDE SEQUENCE [LARGE SCALE GENOMIC DNA]</scope>
    <source>
        <strain evidence="3 4">NBRC 111647</strain>
    </source>
</reference>
<dbReference type="SUPFAM" id="SSF75011">
    <property type="entry name" value="3-carboxy-cis,cis-mucoante lactonizing enzyme"/>
    <property type="match status" value="1"/>
</dbReference>
<dbReference type="InterPro" id="IPR015943">
    <property type="entry name" value="WD40/YVTN_repeat-like_dom_sf"/>
</dbReference>
<evidence type="ECO:0000313" key="4">
    <source>
        <dbReference type="Proteomes" id="UP000566813"/>
    </source>
</evidence>
<dbReference type="Pfam" id="PF10282">
    <property type="entry name" value="Lactonase"/>
    <property type="match status" value="1"/>
</dbReference>
<dbReference type="GO" id="GO:0005829">
    <property type="term" value="C:cytosol"/>
    <property type="evidence" value="ECO:0007669"/>
    <property type="project" value="TreeGrafter"/>
</dbReference>
<comment type="caution">
    <text evidence="3">The sequence shown here is derived from an EMBL/GenBank/DDBJ whole genome shotgun (WGS) entry which is preliminary data.</text>
</comment>
<dbReference type="RefSeq" id="WP_185663633.1">
    <property type="nucleotide sequence ID" value="NZ_JACLAW010000005.1"/>
</dbReference>
<evidence type="ECO:0000313" key="3">
    <source>
        <dbReference type="EMBL" id="MBC2665367.1"/>
    </source>
</evidence>
<dbReference type="InterPro" id="IPR019405">
    <property type="entry name" value="Lactonase_7-beta_prop"/>
</dbReference>
<dbReference type="GO" id="GO:0017057">
    <property type="term" value="F:6-phosphogluconolactonase activity"/>
    <property type="evidence" value="ECO:0007669"/>
    <property type="project" value="TreeGrafter"/>
</dbReference>
<dbReference type="Gene3D" id="2.130.10.10">
    <property type="entry name" value="YVTN repeat-like/Quinoprotein amine dehydrogenase"/>
    <property type="match status" value="1"/>
</dbReference>
<sequence>MSAGRFYVYVSEHASKQISVLQLDPDSGALTPIQQISATGKVMPMAISPDRRFLYAALRNQPWSFATFAIDGSSGRLTHLGNTLAHESMVNIVTDRTGRFMIAANNPKREQRTGILTVFAIGPQGFVQEGCDMVRTPPKLHSVIPDPTNRFIFGASCDGDAIVRHRFDAVTGALDLEPLSPIMVEPGRGPRHLRFHPSGRFLYVVNEYDASVCAFRYHPQSGMLSEIQIADAKPDGFEPVDQHSKAGAGGSDLHCTPDGKWLYVSVRGSLTIAAFRVDPATGRLTNAGHFPAPADPRGFAIDPFGRFLLAAGDVSGNLVVYRIDGASGALDQLAEYSVGDGPNWVECVRLP</sequence>
<dbReference type="EMBL" id="JACLAW010000005">
    <property type="protein sequence ID" value="MBC2665367.1"/>
    <property type="molecule type" value="Genomic_DNA"/>
</dbReference>
<keyword evidence="4" id="KW-1185">Reference proteome</keyword>